<feature type="chain" id="PRO_5044808395" evidence="2">
    <location>
        <begin position="30"/>
        <end position="79"/>
    </location>
</feature>
<dbReference type="Proteomes" id="UP001497457">
    <property type="component" value="Chromosome 28b"/>
</dbReference>
<keyword evidence="4" id="KW-1185">Reference proteome</keyword>
<dbReference type="EMBL" id="OZ075138">
    <property type="protein sequence ID" value="CAL5011375.1"/>
    <property type="molecule type" value="Genomic_DNA"/>
</dbReference>
<proteinExistence type="predicted"/>
<feature type="compositionally biased region" description="Pro residues" evidence="1">
    <location>
        <begin position="65"/>
        <end position="79"/>
    </location>
</feature>
<name>A0ABC9C1D8_9POAL</name>
<accession>A0ABC9C1D8</accession>
<evidence type="ECO:0000313" key="4">
    <source>
        <dbReference type="Proteomes" id="UP001497457"/>
    </source>
</evidence>
<reference evidence="3" key="1">
    <citation type="submission" date="2024-10" db="EMBL/GenBank/DDBJ databases">
        <authorList>
            <person name="Ryan C."/>
        </authorList>
    </citation>
    <scope>NUCLEOTIDE SEQUENCE [LARGE SCALE GENOMIC DNA]</scope>
</reference>
<evidence type="ECO:0000256" key="2">
    <source>
        <dbReference type="SAM" id="SignalP"/>
    </source>
</evidence>
<dbReference type="AlphaFoldDB" id="A0ABC9C1D8"/>
<organism evidence="3 4">
    <name type="scientific">Urochloa decumbens</name>
    <dbReference type="NCBI Taxonomy" id="240449"/>
    <lineage>
        <taxon>Eukaryota</taxon>
        <taxon>Viridiplantae</taxon>
        <taxon>Streptophyta</taxon>
        <taxon>Embryophyta</taxon>
        <taxon>Tracheophyta</taxon>
        <taxon>Spermatophyta</taxon>
        <taxon>Magnoliopsida</taxon>
        <taxon>Liliopsida</taxon>
        <taxon>Poales</taxon>
        <taxon>Poaceae</taxon>
        <taxon>PACMAD clade</taxon>
        <taxon>Panicoideae</taxon>
        <taxon>Panicodae</taxon>
        <taxon>Paniceae</taxon>
        <taxon>Melinidinae</taxon>
        <taxon>Urochloa</taxon>
    </lineage>
</organism>
<keyword evidence="2" id="KW-0732">Signal</keyword>
<evidence type="ECO:0000313" key="3">
    <source>
        <dbReference type="EMBL" id="CAL5011375.1"/>
    </source>
</evidence>
<gene>
    <name evidence="3" type="ORF">URODEC1_LOCUS70432</name>
</gene>
<evidence type="ECO:0000256" key="1">
    <source>
        <dbReference type="SAM" id="MobiDB-lite"/>
    </source>
</evidence>
<protein>
    <submittedName>
        <fullName evidence="3">Uncharacterized protein</fullName>
    </submittedName>
</protein>
<feature type="region of interest" description="Disordered" evidence="1">
    <location>
        <begin position="58"/>
        <end position="79"/>
    </location>
</feature>
<sequence length="79" mass="8244">MALKASISGLVVLCLVSLLLVSSFAHATARAHDDGRKMKRGLLAADVYPPTYGGTPILPPVYGTPSPPVPTYTPTPTQP</sequence>
<feature type="signal peptide" evidence="2">
    <location>
        <begin position="1"/>
        <end position="29"/>
    </location>
</feature>